<protein>
    <submittedName>
        <fullName evidence="3">Type VII secretion protein EccB</fullName>
    </submittedName>
</protein>
<comment type="caution">
    <text evidence="3">The sequence shown here is derived from an EMBL/GenBank/DDBJ whole genome shotgun (WGS) entry which is preliminary data.</text>
</comment>
<feature type="transmembrane region" description="Helical" evidence="2">
    <location>
        <begin position="37"/>
        <end position="61"/>
    </location>
</feature>
<keyword evidence="2" id="KW-1133">Transmembrane helix</keyword>
<dbReference type="NCBIfam" id="TIGR03919">
    <property type="entry name" value="T7SS_EccB"/>
    <property type="match status" value="1"/>
</dbReference>
<name>A0A8J3Y802_9ACTN</name>
<dbReference type="InterPro" id="IPR007795">
    <property type="entry name" value="T7SS_EccB"/>
</dbReference>
<dbReference type="EMBL" id="BOOY01000022">
    <property type="protein sequence ID" value="GIJ03651.1"/>
    <property type="molecule type" value="Genomic_DNA"/>
</dbReference>
<gene>
    <name evidence="3" type="ORF">Sya03_30030</name>
</gene>
<keyword evidence="2" id="KW-0472">Membrane</keyword>
<evidence type="ECO:0000256" key="1">
    <source>
        <dbReference type="SAM" id="MobiDB-lite"/>
    </source>
</evidence>
<dbReference type="PANTHER" id="PTHR40765">
    <property type="entry name" value="ESX-2 SECRETION SYSTEM ATPASE ECCB2"/>
    <property type="match status" value="1"/>
</dbReference>
<reference evidence="3" key="1">
    <citation type="submission" date="2021-01" db="EMBL/GenBank/DDBJ databases">
        <title>Whole genome shotgun sequence of Spirilliplanes yamanashiensis NBRC 15828.</title>
        <authorList>
            <person name="Komaki H."/>
            <person name="Tamura T."/>
        </authorList>
    </citation>
    <scope>NUCLEOTIDE SEQUENCE</scope>
    <source>
        <strain evidence="3">NBRC 15828</strain>
    </source>
</reference>
<keyword evidence="2" id="KW-0812">Transmembrane</keyword>
<dbReference type="InterPro" id="IPR044857">
    <property type="entry name" value="T7SS_EccB_R1"/>
</dbReference>
<keyword evidence="4" id="KW-1185">Reference proteome</keyword>
<organism evidence="3 4">
    <name type="scientific">Spirilliplanes yamanashiensis</name>
    <dbReference type="NCBI Taxonomy" id="42233"/>
    <lineage>
        <taxon>Bacteria</taxon>
        <taxon>Bacillati</taxon>
        <taxon>Actinomycetota</taxon>
        <taxon>Actinomycetes</taxon>
        <taxon>Micromonosporales</taxon>
        <taxon>Micromonosporaceae</taxon>
        <taxon>Spirilliplanes</taxon>
    </lineage>
</organism>
<dbReference type="Gene3D" id="3.30.2390.20">
    <property type="entry name" value="Type VII secretion system EccB, repeat 1 domain"/>
    <property type="match status" value="1"/>
</dbReference>
<dbReference type="Pfam" id="PF05108">
    <property type="entry name" value="T7SS_ESX1_EccB"/>
    <property type="match status" value="1"/>
</dbReference>
<dbReference type="RefSeq" id="WP_203938916.1">
    <property type="nucleotide sequence ID" value="NZ_BAAAGJ010000022.1"/>
</dbReference>
<dbReference type="GO" id="GO:0005576">
    <property type="term" value="C:extracellular region"/>
    <property type="evidence" value="ECO:0007669"/>
    <property type="project" value="TreeGrafter"/>
</dbReference>
<dbReference type="AlphaFoldDB" id="A0A8J3Y802"/>
<accession>A0A8J3Y802</accession>
<evidence type="ECO:0000256" key="2">
    <source>
        <dbReference type="SAM" id="Phobius"/>
    </source>
</evidence>
<feature type="region of interest" description="Disordered" evidence="1">
    <location>
        <begin position="353"/>
        <end position="372"/>
    </location>
</feature>
<evidence type="ECO:0000313" key="3">
    <source>
        <dbReference type="EMBL" id="GIJ03651.1"/>
    </source>
</evidence>
<proteinExistence type="predicted"/>
<dbReference type="Proteomes" id="UP000652013">
    <property type="component" value="Unassembled WGS sequence"/>
</dbReference>
<sequence length="462" mass="47641">MPSRQDQLHSYQFMIQRVVAALVMRETDPAQSPFRRAMGATVASVLIAAIVLAGTAAWAFLRGSSAKNWKNGARSAVVLEKETGASYVLRNGVLHPVLNFTSGVLITGSAKPVTVSARALEGEPRGATLGVVDLPASLPARNRLTAGPWTVCSATGTDTTSTLTVGAGPVGGAELRDRAALVEGAGGANWLLWQGRRYRITAEALLKQLGGGTIQPVRVAEALLKPIEEGDRIAPVRPAGYGEVSTRTGLRIGTVVTAGPTLWGVVVAEGVAPVTTLQRTLALSDPGYRAAAGADREIAIELGQWNDWAESPWTPSRPTAAPATLPDLARVDGAACATYDPAQDDPARRLTLHTGSALPDVQRRTRTPGTGPAGTVLADYVLVRPGWGALVQAAPAPGATGGTVLLVTDPGRQFALADPADVKKRLGYATVTPVAVPSGFTGLIPAGAGLDPAAADKAVTAP</sequence>
<dbReference type="PANTHER" id="PTHR40765:SF2">
    <property type="entry name" value="ESX-2 SECRETION SYSTEM ATPASE ECCB2"/>
    <property type="match status" value="1"/>
</dbReference>
<evidence type="ECO:0000313" key="4">
    <source>
        <dbReference type="Proteomes" id="UP000652013"/>
    </source>
</evidence>